<evidence type="ECO:0008006" key="4">
    <source>
        <dbReference type="Google" id="ProtNLM"/>
    </source>
</evidence>
<evidence type="ECO:0000313" key="3">
    <source>
        <dbReference type="Proteomes" id="UP001160334"/>
    </source>
</evidence>
<evidence type="ECO:0000256" key="1">
    <source>
        <dbReference type="SAM" id="Phobius"/>
    </source>
</evidence>
<sequence length="365" mass="38181">MNETISDEQLDADLRRLGGAVPELPEGIAARIDNLMIDHRIDSLMAESKSPKSRVWIAVAAAVTLLAGAVAAGTSMVSTNPGAESVAGPFDGPPPGGDPTRMPVDALLLASSEKLASAPATGAPFTFVEEHAWWMSSGDGERGTYAFLGENVLQTWIPADANGEWLQRRSVSPNRQWITGNEEIAGELAFGAGWPEGEFRGRRGQFFPTAGDVGTDGAVPASFANPTVEYLDGLPDDPTALYEKLRSESGSDAQLLSDVASGLRTGLVSNQVTSNIYRALVALPTLEITEGQANLDGRIGTAVGVVDNGRRTEIIIDPATGEFIGQRVVTLDGYDGIPPGTAVEFSSVTRSGVDTAGTTPGTGTR</sequence>
<comment type="caution">
    <text evidence="2">The sequence shown here is derived from an EMBL/GenBank/DDBJ whole genome shotgun (WGS) entry which is preliminary data.</text>
</comment>
<dbReference type="RefSeq" id="WP_280759108.1">
    <property type="nucleotide sequence ID" value="NZ_JARXVC010000002.1"/>
</dbReference>
<reference evidence="2 3" key="1">
    <citation type="submission" date="2023-04" db="EMBL/GenBank/DDBJ databases">
        <title>Forest soil microbial communities from Buena Vista Peninsula, Colon Province, Panama.</title>
        <authorList>
            <person name="Bouskill N."/>
        </authorList>
    </citation>
    <scope>NUCLEOTIDE SEQUENCE [LARGE SCALE GENOMIC DNA]</scope>
    <source>
        <strain evidence="2 3">CFH S0262</strain>
    </source>
</reference>
<gene>
    <name evidence="2" type="ORF">M2280_000935</name>
</gene>
<keyword evidence="1" id="KW-1133">Transmembrane helix</keyword>
<evidence type="ECO:0000313" key="2">
    <source>
        <dbReference type="EMBL" id="MDH6279726.1"/>
    </source>
</evidence>
<dbReference type="Proteomes" id="UP001160334">
    <property type="component" value="Unassembled WGS sequence"/>
</dbReference>
<name>A0ABT6M7I1_9NOCA</name>
<keyword evidence="3" id="KW-1185">Reference proteome</keyword>
<proteinExistence type="predicted"/>
<protein>
    <recommendedName>
        <fullName evidence="4">CU044_5270 family protein</fullName>
    </recommendedName>
</protein>
<dbReference type="InterPro" id="IPR047789">
    <property type="entry name" value="CU044_5270-like"/>
</dbReference>
<keyword evidence="1" id="KW-0472">Membrane</keyword>
<feature type="transmembrane region" description="Helical" evidence="1">
    <location>
        <begin position="55"/>
        <end position="77"/>
    </location>
</feature>
<dbReference type="EMBL" id="JARXVC010000002">
    <property type="protein sequence ID" value="MDH6279726.1"/>
    <property type="molecule type" value="Genomic_DNA"/>
</dbReference>
<dbReference type="NCBIfam" id="NF038083">
    <property type="entry name" value="CU044_5270_fam"/>
    <property type="match status" value="1"/>
</dbReference>
<organism evidence="2 3">
    <name type="scientific">Prescottella agglutinans</name>
    <dbReference type="NCBI Taxonomy" id="1644129"/>
    <lineage>
        <taxon>Bacteria</taxon>
        <taxon>Bacillati</taxon>
        <taxon>Actinomycetota</taxon>
        <taxon>Actinomycetes</taxon>
        <taxon>Mycobacteriales</taxon>
        <taxon>Nocardiaceae</taxon>
        <taxon>Prescottella</taxon>
    </lineage>
</organism>
<accession>A0ABT6M7I1</accession>
<keyword evidence="1" id="KW-0812">Transmembrane</keyword>